<protein>
    <submittedName>
        <fullName evidence="2">Stage II sporulation protein M</fullName>
    </submittedName>
</protein>
<feature type="transmembrane region" description="Helical" evidence="1">
    <location>
        <begin position="55"/>
        <end position="88"/>
    </location>
</feature>
<dbReference type="PANTHER" id="PTHR35337:SF1">
    <property type="entry name" value="SLR1478 PROTEIN"/>
    <property type="match status" value="1"/>
</dbReference>
<dbReference type="Pfam" id="PF01944">
    <property type="entry name" value="SpoIIM"/>
    <property type="match status" value="1"/>
</dbReference>
<name>A0A1M6NX81_9FIRM</name>
<keyword evidence="1" id="KW-0812">Transmembrane</keyword>
<dbReference type="PANTHER" id="PTHR35337">
    <property type="entry name" value="SLR1478 PROTEIN"/>
    <property type="match status" value="1"/>
</dbReference>
<evidence type="ECO:0000256" key="1">
    <source>
        <dbReference type="SAM" id="Phobius"/>
    </source>
</evidence>
<evidence type="ECO:0000313" key="3">
    <source>
        <dbReference type="Proteomes" id="UP000243547"/>
    </source>
</evidence>
<organism evidence="2 3">
    <name type="scientific">Anaerobranca californiensis DSM 14826</name>
    <dbReference type="NCBI Taxonomy" id="1120989"/>
    <lineage>
        <taxon>Bacteria</taxon>
        <taxon>Bacillati</taxon>
        <taxon>Bacillota</taxon>
        <taxon>Clostridia</taxon>
        <taxon>Eubacteriales</taxon>
        <taxon>Proteinivoracaceae</taxon>
        <taxon>Anaerobranca</taxon>
    </lineage>
</organism>
<feature type="transmembrane region" description="Helical" evidence="1">
    <location>
        <begin position="12"/>
        <end position="35"/>
    </location>
</feature>
<dbReference type="OrthoDB" id="2932013at2"/>
<dbReference type="STRING" id="1120989.SAMN02745227_01265"/>
<feature type="transmembrane region" description="Helical" evidence="1">
    <location>
        <begin position="148"/>
        <end position="166"/>
    </location>
</feature>
<dbReference type="Proteomes" id="UP000243547">
    <property type="component" value="Unassembled WGS sequence"/>
</dbReference>
<dbReference type="RefSeq" id="WP_072907250.1">
    <property type="nucleotide sequence ID" value="NZ_FRAI01000012.1"/>
</dbReference>
<dbReference type="EMBL" id="FRAI01000012">
    <property type="protein sequence ID" value="SHK00349.1"/>
    <property type="molecule type" value="Genomic_DNA"/>
</dbReference>
<proteinExistence type="predicted"/>
<gene>
    <name evidence="2" type="ORF">SAMN02745227_01265</name>
</gene>
<keyword evidence="3" id="KW-1185">Reference proteome</keyword>
<keyword evidence="1" id="KW-1133">Transmembrane helix</keyword>
<reference evidence="3" key="1">
    <citation type="submission" date="2016-11" db="EMBL/GenBank/DDBJ databases">
        <authorList>
            <person name="Varghese N."/>
            <person name="Submissions S."/>
        </authorList>
    </citation>
    <scope>NUCLEOTIDE SEQUENCE [LARGE SCALE GENOMIC DNA]</scope>
    <source>
        <strain evidence="3">DSM 14826</strain>
    </source>
</reference>
<accession>A0A1M6NX81</accession>
<dbReference type="AlphaFoldDB" id="A0A1M6NX81"/>
<keyword evidence="1" id="KW-0472">Membrane</keyword>
<evidence type="ECO:0000313" key="2">
    <source>
        <dbReference type="EMBL" id="SHK00349.1"/>
    </source>
</evidence>
<sequence>MKLLLIEIYRRYYIIIFSSFLLFMASSIIGFIFSLDREILLYNVKLTLLDILINNLGVGLLIILLGIFTFGIGGILVVIVNGFFLGLTISSSFKIYGIELTFLGILPHFVPEILATLLCCSVGFEGRKLLEENFFKNNNNLTLSKNKIITTTLLIILILYILAALIEINISYRLLRWFYE</sequence>
<dbReference type="InterPro" id="IPR002798">
    <property type="entry name" value="SpoIIM-like"/>
</dbReference>